<accession>A0AAV4J1K0</accession>
<name>A0AAV4J1K0_9GAST</name>
<feature type="transmembrane region" description="Helical" evidence="2">
    <location>
        <begin position="7"/>
        <end position="28"/>
    </location>
</feature>
<evidence type="ECO:0000256" key="1">
    <source>
        <dbReference type="SAM" id="MobiDB-lite"/>
    </source>
</evidence>
<feature type="compositionally biased region" description="Basic and acidic residues" evidence="1">
    <location>
        <begin position="308"/>
        <end position="338"/>
    </location>
</feature>
<dbReference type="PANTHER" id="PTHR21284:SF12">
    <property type="entry name" value="EG:80H7.2 PROTEIN"/>
    <property type="match status" value="1"/>
</dbReference>
<feature type="compositionally biased region" description="Basic and acidic residues" evidence="1">
    <location>
        <begin position="466"/>
        <end position="484"/>
    </location>
</feature>
<feature type="compositionally biased region" description="Basic and acidic residues" evidence="1">
    <location>
        <begin position="279"/>
        <end position="293"/>
    </location>
</feature>
<feature type="compositionally biased region" description="Basic and acidic residues" evidence="1">
    <location>
        <begin position="414"/>
        <end position="437"/>
    </location>
</feature>
<feature type="compositionally biased region" description="Basic and acidic residues" evidence="1">
    <location>
        <begin position="382"/>
        <end position="392"/>
    </location>
</feature>
<feature type="compositionally biased region" description="Basic residues" evidence="1">
    <location>
        <begin position="294"/>
        <end position="303"/>
    </location>
</feature>
<protein>
    <submittedName>
        <fullName evidence="3">Uncharacterized protein</fullName>
    </submittedName>
</protein>
<dbReference type="EMBL" id="BMAT01006618">
    <property type="protein sequence ID" value="GFS16639.1"/>
    <property type="molecule type" value="Genomic_DNA"/>
</dbReference>
<sequence length="512" mass="57291">MALKSRTFAYLGIVFCIACLIALVISFASDKWIISTETEVVGFKNLGLWSVCFDQYRPPPYVFVDRLYEGCWWVLDKELELLQDFLFPVQGQDIAGDFPGLRSPTWSHRYAYSPAKFPPHPQSTTAERKPAYANRYHINNGRATSGRGSESSLVEPRPPDTLFAVSGAGELYVNRLADYDEERTDGGLGRAGERQYGRAGGTYTNHQQPVRNANGTYSTRNQNGDAANARQRPGATQTSVSNGNQERSKPAEHPVLPEYVKKPAKPSEDELDESDDDVPEKPGLDSSDSDHSGHKGRGTKKKSSSTSKSKDRSSTGKSRKDNNKKTKNSSKDSDYEDKHRHRSSSKKKSKKSDKHQDSDEESTHRGRRHSSSKSKSKHRSRSRDLNTSRDSYDSNASGGHGRSGSRSRRRSRSRSRDRGLEDDRRSRKRSGSREGRSTKKGKGVSSTKSDYWSDDMSEASTKRKGKTAEAKARARDYSDGESMRGRNTVKSTRPSQGGERKPKGTYSSYYEY</sequence>
<feature type="compositionally biased region" description="Acidic residues" evidence="1">
    <location>
        <begin position="269"/>
        <end position="278"/>
    </location>
</feature>
<dbReference type="AlphaFoldDB" id="A0AAV4J1K0"/>
<feature type="compositionally biased region" description="Polar residues" evidence="1">
    <location>
        <begin position="234"/>
        <end position="245"/>
    </location>
</feature>
<proteinExistence type="predicted"/>
<comment type="caution">
    <text evidence="3">The sequence shown here is derived from an EMBL/GenBank/DDBJ whole genome shotgun (WGS) entry which is preliminary data.</text>
</comment>
<keyword evidence="4" id="KW-1185">Reference proteome</keyword>
<keyword evidence="2" id="KW-0812">Transmembrane</keyword>
<organism evidence="3 4">
    <name type="scientific">Elysia marginata</name>
    <dbReference type="NCBI Taxonomy" id="1093978"/>
    <lineage>
        <taxon>Eukaryota</taxon>
        <taxon>Metazoa</taxon>
        <taxon>Spiralia</taxon>
        <taxon>Lophotrochozoa</taxon>
        <taxon>Mollusca</taxon>
        <taxon>Gastropoda</taxon>
        <taxon>Heterobranchia</taxon>
        <taxon>Euthyneura</taxon>
        <taxon>Panpulmonata</taxon>
        <taxon>Sacoglossa</taxon>
        <taxon>Placobranchoidea</taxon>
        <taxon>Plakobranchidae</taxon>
        <taxon>Elysia</taxon>
    </lineage>
</organism>
<feature type="region of interest" description="Disordered" evidence="1">
    <location>
        <begin position="182"/>
        <end position="512"/>
    </location>
</feature>
<evidence type="ECO:0000256" key="2">
    <source>
        <dbReference type="SAM" id="Phobius"/>
    </source>
</evidence>
<dbReference type="Gene3D" id="1.20.140.150">
    <property type="match status" value="1"/>
</dbReference>
<dbReference type="Proteomes" id="UP000762676">
    <property type="component" value="Unassembled WGS sequence"/>
</dbReference>
<reference evidence="3 4" key="1">
    <citation type="journal article" date="2021" name="Elife">
        <title>Chloroplast acquisition without the gene transfer in kleptoplastic sea slugs, Plakobranchus ocellatus.</title>
        <authorList>
            <person name="Maeda T."/>
            <person name="Takahashi S."/>
            <person name="Yoshida T."/>
            <person name="Shimamura S."/>
            <person name="Takaki Y."/>
            <person name="Nagai Y."/>
            <person name="Toyoda A."/>
            <person name="Suzuki Y."/>
            <person name="Arimoto A."/>
            <person name="Ishii H."/>
            <person name="Satoh N."/>
            <person name="Nishiyama T."/>
            <person name="Hasebe M."/>
            <person name="Maruyama T."/>
            <person name="Minagawa J."/>
            <person name="Obokata J."/>
            <person name="Shigenobu S."/>
        </authorList>
    </citation>
    <scope>NUCLEOTIDE SEQUENCE [LARGE SCALE GENOMIC DNA]</scope>
</reference>
<feature type="region of interest" description="Disordered" evidence="1">
    <location>
        <begin position="139"/>
        <end position="159"/>
    </location>
</feature>
<evidence type="ECO:0000313" key="3">
    <source>
        <dbReference type="EMBL" id="GFS16639.1"/>
    </source>
</evidence>
<feature type="compositionally biased region" description="Polar residues" evidence="1">
    <location>
        <begin position="141"/>
        <end position="152"/>
    </location>
</feature>
<keyword evidence="2" id="KW-1133">Transmembrane helix</keyword>
<feature type="compositionally biased region" description="Basic residues" evidence="1">
    <location>
        <begin position="365"/>
        <end position="381"/>
    </location>
</feature>
<feature type="compositionally biased region" description="Polar residues" evidence="1">
    <location>
        <begin position="202"/>
        <end position="225"/>
    </location>
</feature>
<keyword evidence="2" id="KW-0472">Membrane</keyword>
<evidence type="ECO:0000313" key="4">
    <source>
        <dbReference type="Proteomes" id="UP000762676"/>
    </source>
</evidence>
<feature type="compositionally biased region" description="Basic and acidic residues" evidence="1">
    <location>
        <begin position="259"/>
        <end position="268"/>
    </location>
</feature>
<feature type="compositionally biased region" description="Basic residues" evidence="1">
    <location>
        <begin position="403"/>
        <end position="413"/>
    </location>
</feature>
<feature type="compositionally biased region" description="Basic and acidic residues" evidence="1">
    <location>
        <begin position="354"/>
        <end position="364"/>
    </location>
</feature>
<gene>
    <name evidence="3" type="ORF">ElyMa_003219500</name>
</gene>
<dbReference type="PANTHER" id="PTHR21284">
    <property type="entry name" value="EG:80H7.2 PROTEIN"/>
    <property type="match status" value="1"/>
</dbReference>
<feature type="compositionally biased region" description="Basic residues" evidence="1">
    <location>
        <begin position="339"/>
        <end position="353"/>
    </location>
</feature>